<dbReference type="GO" id="GO:0016746">
    <property type="term" value="F:acyltransferase activity"/>
    <property type="evidence" value="ECO:0007669"/>
    <property type="project" value="InterPro"/>
</dbReference>
<dbReference type="InterPro" id="IPR016039">
    <property type="entry name" value="Thiolase-like"/>
</dbReference>
<dbReference type="Pfam" id="PF02801">
    <property type="entry name" value="Ketoacyl-synt_C"/>
    <property type="match status" value="1"/>
</dbReference>
<keyword evidence="3" id="KW-1185">Reference proteome</keyword>
<sequence>ASEMAQSGAAANLTRGSLVAMQELLDVLIARSECRLGDIDWVEVHAAGSSMVDALEALACDQLLRK</sequence>
<dbReference type="SUPFAM" id="SSF53901">
    <property type="entry name" value="Thiolase-like"/>
    <property type="match status" value="1"/>
</dbReference>
<gene>
    <name evidence="2" type="ORF">EVOR1521_LOCUS940</name>
</gene>
<proteinExistence type="predicted"/>
<evidence type="ECO:0000313" key="2">
    <source>
        <dbReference type="EMBL" id="CAJ1370364.1"/>
    </source>
</evidence>
<dbReference type="InterPro" id="IPR014031">
    <property type="entry name" value="Ketoacyl_synth_C"/>
</dbReference>
<feature type="non-terminal residue" evidence="2">
    <location>
        <position position="1"/>
    </location>
</feature>
<evidence type="ECO:0000259" key="1">
    <source>
        <dbReference type="Pfam" id="PF02801"/>
    </source>
</evidence>
<feature type="domain" description="Beta-ketoacyl synthase C-terminal" evidence="1">
    <location>
        <begin position="3"/>
        <end position="64"/>
    </location>
</feature>
<dbReference type="Gene3D" id="3.40.47.10">
    <property type="match status" value="1"/>
</dbReference>
<name>A0AA36MFY1_9DINO</name>
<reference evidence="2" key="1">
    <citation type="submission" date="2023-08" db="EMBL/GenBank/DDBJ databases">
        <authorList>
            <person name="Chen Y."/>
            <person name="Shah S."/>
            <person name="Dougan E. K."/>
            <person name="Thang M."/>
            <person name="Chan C."/>
        </authorList>
    </citation>
    <scope>NUCLEOTIDE SEQUENCE</scope>
</reference>
<dbReference type="AlphaFoldDB" id="A0AA36MFY1"/>
<dbReference type="EMBL" id="CAUJNA010000012">
    <property type="protein sequence ID" value="CAJ1370364.1"/>
    <property type="molecule type" value="Genomic_DNA"/>
</dbReference>
<dbReference type="Proteomes" id="UP001178507">
    <property type="component" value="Unassembled WGS sequence"/>
</dbReference>
<organism evidence="2 3">
    <name type="scientific">Effrenium voratum</name>
    <dbReference type="NCBI Taxonomy" id="2562239"/>
    <lineage>
        <taxon>Eukaryota</taxon>
        <taxon>Sar</taxon>
        <taxon>Alveolata</taxon>
        <taxon>Dinophyceae</taxon>
        <taxon>Suessiales</taxon>
        <taxon>Symbiodiniaceae</taxon>
        <taxon>Effrenium</taxon>
    </lineage>
</organism>
<feature type="non-terminal residue" evidence="2">
    <location>
        <position position="66"/>
    </location>
</feature>
<accession>A0AA36MFY1</accession>
<protein>
    <recommendedName>
        <fullName evidence="1">Beta-ketoacyl synthase C-terminal domain-containing protein</fullName>
    </recommendedName>
</protein>
<evidence type="ECO:0000313" key="3">
    <source>
        <dbReference type="Proteomes" id="UP001178507"/>
    </source>
</evidence>
<comment type="caution">
    <text evidence="2">The sequence shown here is derived from an EMBL/GenBank/DDBJ whole genome shotgun (WGS) entry which is preliminary data.</text>
</comment>